<dbReference type="PANTHER" id="PTHR43377">
    <property type="entry name" value="BILIVERDIN REDUCTASE A"/>
    <property type="match status" value="1"/>
</dbReference>
<dbReference type="SUPFAM" id="SSF51735">
    <property type="entry name" value="NAD(P)-binding Rossmann-fold domains"/>
    <property type="match status" value="1"/>
</dbReference>
<evidence type="ECO:0000259" key="2">
    <source>
        <dbReference type="Pfam" id="PF22725"/>
    </source>
</evidence>
<accession>A0A382C1E8</accession>
<evidence type="ECO:0000313" key="3">
    <source>
        <dbReference type="EMBL" id="SVB19582.1"/>
    </source>
</evidence>
<dbReference type="GO" id="GO:0000166">
    <property type="term" value="F:nucleotide binding"/>
    <property type="evidence" value="ECO:0007669"/>
    <property type="project" value="InterPro"/>
</dbReference>
<proteinExistence type="predicted"/>
<sequence>MDKKTNIGVIGVGHLGQHHTKHYSKIDGANLVGVFDLNQDRCRSVATKYDIKPYETLGELLEKVEALSVVTPTKDHKKVAEECINKGKHVFIEKPITKTVAEAEGLITLAKERGTIIQVGHIERLNPALLPLEKFDINPKYIEVQRLAPYMSRGTDVPVVLDLMIHDIDLVLALVKSPTKEISANGISIMTDSVDMANARIQFKNGAVANITSSRVAKDRVRKMKVFQQDLYITVDFLRSLTEVYRVMDADKTDPSAIMSAPLVSKERHRQIFYEKPTIKKQDALKMELENFIEAAQGKVKPIVDGTAGKNALDLALQIHNKILEDIQ</sequence>
<protein>
    <submittedName>
        <fullName evidence="3">Uncharacterized protein</fullName>
    </submittedName>
</protein>
<dbReference type="SUPFAM" id="SSF55347">
    <property type="entry name" value="Glyceraldehyde-3-phosphate dehydrogenase-like, C-terminal domain"/>
    <property type="match status" value="1"/>
</dbReference>
<name>A0A382C1E8_9ZZZZ</name>
<dbReference type="InterPro" id="IPR055170">
    <property type="entry name" value="GFO_IDH_MocA-like_dom"/>
</dbReference>
<organism evidence="3">
    <name type="scientific">marine metagenome</name>
    <dbReference type="NCBI Taxonomy" id="408172"/>
    <lineage>
        <taxon>unclassified sequences</taxon>
        <taxon>metagenomes</taxon>
        <taxon>ecological metagenomes</taxon>
    </lineage>
</organism>
<dbReference type="PANTHER" id="PTHR43377:SF1">
    <property type="entry name" value="BILIVERDIN REDUCTASE A"/>
    <property type="match status" value="1"/>
</dbReference>
<gene>
    <name evidence="3" type="ORF">METZ01_LOCUS172436</name>
</gene>
<dbReference type="InterPro" id="IPR051450">
    <property type="entry name" value="Gfo/Idh/MocA_Oxidoreductases"/>
</dbReference>
<reference evidence="3" key="1">
    <citation type="submission" date="2018-05" db="EMBL/GenBank/DDBJ databases">
        <authorList>
            <person name="Lanie J.A."/>
            <person name="Ng W.-L."/>
            <person name="Kazmierczak K.M."/>
            <person name="Andrzejewski T.M."/>
            <person name="Davidsen T.M."/>
            <person name="Wayne K.J."/>
            <person name="Tettelin H."/>
            <person name="Glass J.I."/>
            <person name="Rusch D."/>
            <person name="Podicherti R."/>
            <person name="Tsui H.-C.T."/>
            <person name="Winkler M.E."/>
        </authorList>
    </citation>
    <scope>NUCLEOTIDE SEQUENCE</scope>
</reference>
<dbReference type="AlphaFoldDB" id="A0A382C1E8"/>
<dbReference type="Pfam" id="PF01408">
    <property type="entry name" value="GFO_IDH_MocA"/>
    <property type="match status" value="1"/>
</dbReference>
<feature type="domain" description="GFO/IDH/MocA-like oxidoreductase" evidence="2">
    <location>
        <begin position="159"/>
        <end position="225"/>
    </location>
</feature>
<dbReference type="InterPro" id="IPR000683">
    <property type="entry name" value="Gfo/Idh/MocA-like_OxRdtase_N"/>
</dbReference>
<dbReference type="Gene3D" id="3.30.360.10">
    <property type="entry name" value="Dihydrodipicolinate Reductase, domain 2"/>
    <property type="match status" value="1"/>
</dbReference>
<dbReference type="EMBL" id="UINC01032244">
    <property type="protein sequence ID" value="SVB19582.1"/>
    <property type="molecule type" value="Genomic_DNA"/>
</dbReference>
<dbReference type="InterPro" id="IPR036291">
    <property type="entry name" value="NAD(P)-bd_dom_sf"/>
</dbReference>
<evidence type="ECO:0000259" key="1">
    <source>
        <dbReference type="Pfam" id="PF01408"/>
    </source>
</evidence>
<dbReference type="Gene3D" id="3.40.50.720">
    <property type="entry name" value="NAD(P)-binding Rossmann-like Domain"/>
    <property type="match status" value="1"/>
</dbReference>
<feature type="domain" description="Gfo/Idh/MocA-like oxidoreductase N-terminal" evidence="1">
    <location>
        <begin position="6"/>
        <end position="121"/>
    </location>
</feature>
<dbReference type="Pfam" id="PF22725">
    <property type="entry name" value="GFO_IDH_MocA_C3"/>
    <property type="match status" value="1"/>
</dbReference>